<dbReference type="Gene3D" id="3.40.50.720">
    <property type="entry name" value="NAD(P)-binding Rossmann-like Domain"/>
    <property type="match status" value="2"/>
</dbReference>
<dbReference type="PANTHER" id="PTHR10996">
    <property type="entry name" value="2-HYDROXYACID DEHYDROGENASE-RELATED"/>
    <property type="match status" value="1"/>
</dbReference>
<dbReference type="PROSITE" id="PS00065">
    <property type="entry name" value="D_2_HYDROXYACID_DH_1"/>
    <property type="match status" value="1"/>
</dbReference>
<dbReference type="GO" id="GO:0016618">
    <property type="term" value="F:hydroxypyruvate reductase [NAD(P)H] activity"/>
    <property type="evidence" value="ECO:0007669"/>
    <property type="project" value="TreeGrafter"/>
</dbReference>
<dbReference type="GO" id="GO:0005829">
    <property type="term" value="C:cytosol"/>
    <property type="evidence" value="ECO:0007669"/>
    <property type="project" value="TreeGrafter"/>
</dbReference>
<dbReference type="AlphaFoldDB" id="A0A1W1XUT4"/>
<dbReference type="SUPFAM" id="SSF51735">
    <property type="entry name" value="NAD(P)-binding Rossmann-fold domains"/>
    <property type="match status" value="1"/>
</dbReference>
<dbReference type="PANTHER" id="PTHR10996:SF283">
    <property type="entry name" value="GLYOXYLATE_HYDROXYPYRUVATE REDUCTASE B"/>
    <property type="match status" value="1"/>
</dbReference>
<gene>
    <name evidence="6" type="ORF">SAMN02745134_03277</name>
</gene>
<keyword evidence="2 3" id="KW-0560">Oxidoreductase</keyword>
<evidence type="ECO:0000259" key="5">
    <source>
        <dbReference type="Pfam" id="PF02826"/>
    </source>
</evidence>
<evidence type="ECO:0000256" key="2">
    <source>
        <dbReference type="ARBA" id="ARBA00023002"/>
    </source>
</evidence>
<accession>A0A1W1XUT4</accession>
<feature type="domain" description="D-isomer specific 2-hydroxyacid dehydrogenase NAD-binding" evidence="5">
    <location>
        <begin position="110"/>
        <end position="289"/>
    </location>
</feature>
<dbReference type="STRING" id="1121291.SAMN02745134_03277"/>
<evidence type="ECO:0000259" key="4">
    <source>
        <dbReference type="Pfam" id="PF00389"/>
    </source>
</evidence>
<keyword evidence="7" id="KW-1185">Reference proteome</keyword>
<organism evidence="6 7">
    <name type="scientific">Clostridium acidisoli DSM 12555</name>
    <dbReference type="NCBI Taxonomy" id="1121291"/>
    <lineage>
        <taxon>Bacteria</taxon>
        <taxon>Bacillati</taxon>
        <taxon>Bacillota</taxon>
        <taxon>Clostridia</taxon>
        <taxon>Eubacteriales</taxon>
        <taxon>Clostridiaceae</taxon>
        <taxon>Clostridium</taxon>
    </lineage>
</organism>
<dbReference type="Proteomes" id="UP000192468">
    <property type="component" value="Unassembled WGS sequence"/>
</dbReference>
<dbReference type="InterPro" id="IPR006140">
    <property type="entry name" value="D-isomer_DH_NAD-bd"/>
</dbReference>
<dbReference type="GO" id="GO:0030267">
    <property type="term" value="F:glyoxylate reductase (NADPH) activity"/>
    <property type="evidence" value="ECO:0007669"/>
    <property type="project" value="TreeGrafter"/>
</dbReference>
<dbReference type="Pfam" id="PF00389">
    <property type="entry name" value="2-Hacid_dh"/>
    <property type="match status" value="1"/>
</dbReference>
<dbReference type="InterPro" id="IPR029752">
    <property type="entry name" value="D-isomer_DH_CS1"/>
</dbReference>
<dbReference type="SUPFAM" id="SSF52283">
    <property type="entry name" value="Formate/glycerate dehydrogenase catalytic domain-like"/>
    <property type="match status" value="1"/>
</dbReference>
<dbReference type="InterPro" id="IPR006139">
    <property type="entry name" value="D-isomer_2_OHA_DH_cat_dom"/>
</dbReference>
<protein>
    <submittedName>
        <fullName evidence="6">Gluconate 2-dehydrogenase</fullName>
    </submittedName>
</protein>
<dbReference type="CDD" id="cd05301">
    <property type="entry name" value="GDH"/>
    <property type="match status" value="1"/>
</dbReference>
<name>A0A1W1XUT4_9CLOT</name>
<evidence type="ECO:0000313" key="7">
    <source>
        <dbReference type="Proteomes" id="UP000192468"/>
    </source>
</evidence>
<evidence type="ECO:0000256" key="3">
    <source>
        <dbReference type="RuleBase" id="RU003719"/>
    </source>
</evidence>
<dbReference type="RefSeq" id="WP_084117306.1">
    <property type="nucleotide sequence ID" value="NZ_FWXH01000019.1"/>
</dbReference>
<dbReference type="InterPro" id="IPR050223">
    <property type="entry name" value="D-isomer_2-hydroxyacid_DH"/>
</dbReference>
<proteinExistence type="inferred from homology"/>
<evidence type="ECO:0000313" key="6">
    <source>
        <dbReference type="EMBL" id="SMC27713.1"/>
    </source>
</evidence>
<dbReference type="EMBL" id="FWXH01000019">
    <property type="protein sequence ID" value="SMC27713.1"/>
    <property type="molecule type" value="Genomic_DNA"/>
</dbReference>
<dbReference type="OrthoDB" id="9805416at2"/>
<comment type="similarity">
    <text evidence="1 3">Belongs to the D-isomer specific 2-hydroxyacid dehydrogenase family.</text>
</comment>
<dbReference type="InterPro" id="IPR036291">
    <property type="entry name" value="NAD(P)-bd_dom_sf"/>
</dbReference>
<reference evidence="6 7" key="1">
    <citation type="submission" date="2017-04" db="EMBL/GenBank/DDBJ databases">
        <authorList>
            <person name="Afonso C.L."/>
            <person name="Miller P.J."/>
            <person name="Scott M.A."/>
            <person name="Spackman E."/>
            <person name="Goraichik I."/>
            <person name="Dimitrov K.M."/>
            <person name="Suarez D.L."/>
            <person name="Swayne D.E."/>
        </authorList>
    </citation>
    <scope>NUCLEOTIDE SEQUENCE [LARGE SCALE GENOMIC DNA]</scope>
    <source>
        <strain evidence="6 7">DSM 12555</strain>
    </source>
</reference>
<sequence>MDKSKVFIAKNAGQEVVKYISKYCDCGMWDKNSGIPRKKLLEAIQNADGLIIPGDIKVDEELLSKAPKLKVVCNTAVGYDNFDLKAMKERNVVGTNTPNILNDSVADLVFTLILSTARRAVELDRYVRNNKWHVGDEKNLFGIDVHHRTIGIIGLGRIGEAIAKRAKFGFDMEVLYYNRHRKIEAEEKLGIKYAGFETLIKKSDFIVLMTPFTKETYRLVDYREFEMMKDTAIFINASRGQTVNEHALIGALKNGQILGAGLDVYEHEPIKKDNPLLELNNVVLLPHIGSATEKTRSDMIMMAAENAIKVLNGEEAPNVVPELKL</sequence>
<dbReference type="Pfam" id="PF02826">
    <property type="entry name" value="2-Hacid_dh_C"/>
    <property type="match status" value="1"/>
</dbReference>
<dbReference type="GO" id="GO:0051287">
    <property type="term" value="F:NAD binding"/>
    <property type="evidence" value="ECO:0007669"/>
    <property type="project" value="InterPro"/>
</dbReference>
<evidence type="ECO:0000256" key="1">
    <source>
        <dbReference type="ARBA" id="ARBA00005854"/>
    </source>
</evidence>
<feature type="domain" description="D-isomer specific 2-hydroxyacid dehydrogenase catalytic" evidence="4">
    <location>
        <begin position="6"/>
        <end position="320"/>
    </location>
</feature>
<dbReference type="FunFam" id="3.40.50.720:FF:000462">
    <property type="entry name" value="Glyoxylate reductase (NADP+)"/>
    <property type="match status" value="1"/>
</dbReference>